<feature type="transmembrane region" description="Helical" evidence="2">
    <location>
        <begin position="35"/>
        <end position="61"/>
    </location>
</feature>
<accession>A0AAI9SXV1</accession>
<keyword evidence="2" id="KW-0472">Membrane</keyword>
<comment type="caution">
    <text evidence="3">The sequence shown here is derived from an EMBL/GenBank/DDBJ whole genome shotgun (WGS) entry which is preliminary data.</text>
</comment>
<dbReference type="Proteomes" id="UP001202479">
    <property type="component" value="Unassembled WGS sequence"/>
</dbReference>
<feature type="region of interest" description="Disordered" evidence="1">
    <location>
        <begin position="592"/>
        <end position="627"/>
    </location>
</feature>
<keyword evidence="4" id="KW-1185">Reference proteome</keyword>
<dbReference type="RefSeq" id="XP_049180829.1">
    <property type="nucleotide sequence ID" value="XM_049323226.1"/>
</dbReference>
<dbReference type="EMBL" id="JAHUZD010000067">
    <property type="protein sequence ID" value="KAI3405084.2"/>
    <property type="molecule type" value="Genomic_DNA"/>
</dbReference>
<dbReference type="GO" id="GO:0015079">
    <property type="term" value="F:potassium ion transmembrane transporter activity"/>
    <property type="evidence" value="ECO:0007669"/>
    <property type="project" value="InterPro"/>
</dbReference>
<gene>
    <name evidence="3" type="ORF">KGF56_002040</name>
</gene>
<protein>
    <submittedName>
        <fullName evidence="3">KCH1</fullName>
    </submittedName>
</protein>
<feature type="transmembrane region" description="Helical" evidence="2">
    <location>
        <begin position="202"/>
        <end position="231"/>
    </location>
</feature>
<evidence type="ECO:0000256" key="1">
    <source>
        <dbReference type="SAM" id="MobiDB-lite"/>
    </source>
</evidence>
<reference evidence="3" key="1">
    <citation type="journal article" date="2022" name="DNA Res.">
        <title>Genome analysis of five recently described species of the CUG-Ser clade uncovers Candida theae as a new hybrid lineage with pathogenic potential in the Candida parapsilosis species complex.</title>
        <authorList>
            <person name="Mixao V."/>
            <person name="Del Olmo V."/>
            <person name="Hegedusova E."/>
            <person name="Saus E."/>
            <person name="Pryszcz L."/>
            <person name="Cillingova A."/>
            <person name="Nosek J."/>
            <person name="Gabaldon T."/>
        </authorList>
    </citation>
    <scope>NUCLEOTIDE SEQUENCE</scope>
    <source>
        <strain evidence="3">CBS 10844</strain>
    </source>
</reference>
<sequence>MDAEKAIQKYDLNVSTFDVVKVNDFRNYKGSTLWWYFYMWILVILSLALLAVDIYSCLNILVFDKWGTQDYKPYAYSIAKWIFTGCIIFQFVLLLYHWIWAIHIYRTKNIALVYLNSICKRIYSIKSYNHFCLLNSIEEGKFFDICCFLTYYELNNAPQILIADAPRQVINILTLKYYATGGDLNADVLNNIKTIARTNLNLSVILSFMCLSVFIFAIFFFRFSFGILMYVPLKCSLRNEKHKTFKTYCSYLVNKSVSRAVRLHHKSKRELLDQGILSRERIAQLPELDQHPPNYKDYTRVYYTRTESEESIPMRSLNPRNISNTTIDLIPKRTESAPFLQNQPSFDHFQQSQQMYSTLNNDRAPIMNKRLSSLNERSRQNIYGKTNFAAASMSSLTMNQSNNDDSSNTWQNMPSTTNLINNENGDIYGFPKKPKRSYTSQSNWEVDTYNTDFPATNATQEDLSLSSTHSHIDNPTTNENPFRNISQHENSFTPESLQKASTEQFHIANSKIYPIQRSFTDTADVVTIQDTNIHNSIPLFEDESFEKPLNLEGHQTDNPPRSAATDNFDTILDAYKDDDEGEMENNSLISYPTQGQGQGQGQGVNDIILHSDSDSDDNINSATTPYPVRGVSKYFKTKE</sequence>
<dbReference type="AlphaFoldDB" id="A0AAI9SXV1"/>
<dbReference type="InterPro" id="IPR031606">
    <property type="entry name" value="Kch1/2"/>
</dbReference>
<keyword evidence="2" id="KW-0812">Transmembrane</keyword>
<proteinExistence type="predicted"/>
<evidence type="ECO:0000313" key="4">
    <source>
        <dbReference type="Proteomes" id="UP001202479"/>
    </source>
</evidence>
<keyword evidence="2" id="KW-1133">Transmembrane helix</keyword>
<dbReference type="PANTHER" id="PTHR36424">
    <property type="entry name" value="PHEROMONE-REGULATED MEMBRANE PROTEIN 6"/>
    <property type="match status" value="1"/>
</dbReference>
<feature type="transmembrane region" description="Helical" evidence="2">
    <location>
        <begin position="81"/>
        <end position="100"/>
    </location>
</feature>
<evidence type="ECO:0000256" key="2">
    <source>
        <dbReference type="SAM" id="Phobius"/>
    </source>
</evidence>
<name>A0AAI9SXV1_9ASCO</name>
<dbReference type="GO" id="GO:0005886">
    <property type="term" value="C:plasma membrane"/>
    <property type="evidence" value="ECO:0007669"/>
    <property type="project" value="InterPro"/>
</dbReference>
<dbReference type="GeneID" id="73379657"/>
<dbReference type="Pfam" id="PF16944">
    <property type="entry name" value="KCH"/>
    <property type="match status" value="1"/>
</dbReference>
<organism evidence="3 4">
    <name type="scientific">Candida oxycetoniae</name>
    <dbReference type="NCBI Taxonomy" id="497107"/>
    <lineage>
        <taxon>Eukaryota</taxon>
        <taxon>Fungi</taxon>
        <taxon>Dikarya</taxon>
        <taxon>Ascomycota</taxon>
        <taxon>Saccharomycotina</taxon>
        <taxon>Pichiomycetes</taxon>
        <taxon>Debaryomycetaceae</taxon>
        <taxon>Candida/Lodderomyces clade</taxon>
        <taxon>Candida</taxon>
    </lineage>
</organism>
<dbReference type="PANTHER" id="PTHR36424:SF1">
    <property type="entry name" value="LOW AFFINITY K(+) TRANSPORTER 1-RELATED"/>
    <property type="match status" value="1"/>
</dbReference>
<evidence type="ECO:0000313" key="3">
    <source>
        <dbReference type="EMBL" id="KAI3405084.2"/>
    </source>
</evidence>